<dbReference type="RefSeq" id="WP_119009512.1">
    <property type="nucleotide sequence ID" value="NZ_BJXK01000002.1"/>
</dbReference>
<dbReference type="EMBL" id="BJXK01000002">
    <property type="protein sequence ID" value="GEM78165.1"/>
    <property type="molecule type" value="Genomic_DNA"/>
</dbReference>
<name>A0A511QLG3_9VIBR</name>
<dbReference type="Gene3D" id="3.90.550.10">
    <property type="entry name" value="Spore Coat Polysaccharide Biosynthesis Protein SpsA, Chain A"/>
    <property type="match status" value="1"/>
</dbReference>
<sequence>MFSLLLPVAGRSSRFPNMRPKWLLTMPDGKLMLEKAVEGLDLTKFDNIFVICLKEHLEQYVNEKFIIESFESATGFKPTLCVLDEPTSSQSETIYAALEKSGIEGGIFIKDCDNIFTCDPQPMNTVATMNLNEVDLVDAKNKSYVDVNSLGVISNIVEKNVISNSFCCGGYSFESANEFKKTFESISSEEEVYISHIIYKMLLNGEEFREIYASHYTDWGTLREYRHYCKKHITLFCDVDGVLLKNGSKFSKDGWKTKAIEENLKKIANLQQAGLLYLVLTSSRPQSEEEYTVNELKKYGVRTDRLVFGLPHTRRYLVNDYSPTNPYPSAVAINLERDSKILDSLFDD</sequence>
<accession>A0A511QLG3</accession>
<protein>
    <recommendedName>
        <fullName evidence="2">MobA-like NTP transferase domain-containing protein</fullName>
    </recommendedName>
</protein>
<organism evidence="3 4">
    <name type="scientific">Vibrio superstes NBRC 103154</name>
    <dbReference type="NCBI Taxonomy" id="1219062"/>
    <lineage>
        <taxon>Bacteria</taxon>
        <taxon>Pseudomonadati</taxon>
        <taxon>Pseudomonadota</taxon>
        <taxon>Gammaproteobacteria</taxon>
        <taxon>Vibrionales</taxon>
        <taxon>Vibrionaceae</taxon>
        <taxon>Vibrio</taxon>
    </lineage>
</organism>
<dbReference type="InterPro" id="IPR029044">
    <property type="entry name" value="Nucleotide-diphossugar_trans"/>
</dbReference>
<dbReference type="Proteomes" id="UP000321113">
    <property type="component" value="Unassembled WGS sequence"/>
</dbReference>
<dbReference type="Pfam" id="PF12804">
    <property type="entry name" value="NTP_transf_3"/>
    <property type="match status" value="1"/>
</dbReference>
<feature type="domain" description="MobA-like NTP transferase" evidence="2">
    <location>
        <begin position="9"/>
        <end position="116"/>
    </location>
</feature>
<gene>
    <name evidence="3" type="ORF">VSU01S_04100</name>
</gene>
<dbReference type="OrthoDB" id="9788272at2"/>
<dbReference type="SUPFAM" id="SSF53448">
    <property type="entry name" value="Nucleotide-diphospho-sugar transferases"/>
    <property type="match status" value="1"/>
</dbReference>
<dbReference type="Gene3D" id="3.40.50.1000">
    <property type="entry name" value="HAD superfamily/HAD-like"/>
    <property type="match status" value="1"/>
</dbReference>
<dbReference type="GO" id="GO:0016779">
    <property type="term" value="F:nucleotidyltransferase activity"/>
    <property type="evidence" value="ECO:0007669"/>
    <property type="project" value="UniProtKB-ARBA"/>
</dbReference>
<evidence type="ECO:0000313" key="3">
    <source>
        <dbReference type="EMBL" id="GEM78165.1"/>
    </source>
</evidence>
<dbReference type="InterPro" id="IPR023214">
    <property type="entry name" value="HAD_sf"/>
</dbReference>
<dbReference type="InterPro" id="IPR025877">
    <property type="entry name" value="MobA-like_NTP_Trfase"/>
</dbReference>
<keyword evidence="1" id="KW-0460">Magnesium</keyword>
<evidence type="ECO:0000259" key="2">
    <source>
        <dbReference type="Pfam" id="PF12804"/>
    </source>
</evidence>
<keyword evidence="4" id="KW-1185">Reference proteome</keyword>
<evidence type="ECO:0000256" key="1">
    <source>
        <dbReference type="ARBA" id="ARBA00022842"/>
    </source>
</evidence>
<dbReference type="AlphaFoldDB" id="A0A511QLG3"/>
<comment type="caution">
    <text evidence="3">The sequence shown here is derived from an EMBL/GenBank/DDBJ whole genome shotgun (WGS) entry which is preliminary data.</text>
</comment>
<reference evidence="3 4" key="1">
    <citation type="submission" date="2019-07" db="EMBL/GenBank/DDBJ databases">
        <title>Whole genome shotgun sequence of Vibrio superstes NBRC 103154.</title>
        <authorList>
            <person name="Hosoyama A."/>
            <person name="Uohara A."/>
            <person name="Ohji S."/>
            <person name="Ichikawa N."/>
        </authorList>
    </citation>
    <scope>NUCLEOTIDE SEQUENCE [LARGE SCALE GENOMIC DNA]</scope>
    <source>
        <strain evidence="3 4">NBRC 103154</strain>
    </source>
</reference>
<proteinExistence type="predicted"/>
<evidence type="ECO:0000313" key="4">
    <source>
        <dbReference type="Proteomes" id="UP000321113"/>
    </source>
</evidence>